<proteinExistence type="predicted"/>
<dbReference type="AlphaFoldDB" id="A0AAV7ICX6"/>
<name>A0AAV7ICX6_COTGL</name>
<evidence type="ECO:0000313" key="2">
    <source>
        <dbReference type="Proteomes" id="UP000826195"/>
    </source>
</evidence>
<keyword evidence="2" id="KW-1185">Reference proteome</keyword>
<sequence>MFLETKQPCSLSGVNRVSCWILAQCQPDGGYKNSYWGAESERGGWSIGCRAVIADISFQQGSQFLGYKSAPRQPLPGHCPRSLSRFESENFPKSFTNTGHVCLEPQPFGFISSYQEFPVRFPFRHLQRLNFSLWAPISRDCHRSSKLKAEINRKTVCR</sequence>
<dbReference type="EMBL" id="JAHXZJ010001864">
    <property type="protein sequence ID" value="KAH0548993.1"/>
    <property type="molecule type" value="Genomic_DNA"/>
</dbReference>
<accession>A0AAV7ICX6</accession>
<evidence type="ECO:0000313" key="1">
    <source>
        <dbReference type="EMBL" id="KAH0548993.1"/>
    </source>
</evidence>
<comment type="caution">
    <text evidence="1">The sequence shown here is derived from an EMBL/GenBank/DDBJ whole genome shotgun (WGS) entry which is preliminary data.</text>
</comment>
<organism evidence="1 2">
    <name type="scientific">Cotesia glomerata</name>
    <name type="common">Lepidopteran parasitic wasp</name>
    <name type="synonym">Apanteles glomeratus</name>
    <dbReference type="NCBI Taxonomy" id="32391"/>
    <lineage>
        <taxon>Eukaryota</taxon>
        <taxon>Metazoa</taxon>
        <taxon>Ecdysozoa</taxon>
        <taxon>Arthropoda</taxon>
        <taxon>Hexapoda</taxon>
        <taxon>Insecta</taxon>
        <taxon>Pterygota</taxon>
        <taxon>Neoptera</taxon>
        <taxon>Endopterygota</taxon>
        <taxon>Hymenoptera</taxon>
        <taxon>Apocrita</taxon>
        <taxon>Ichneumonoidea</taxon>
        <taxon>Braconidae</taxon>
        <taxon>Microgastrinae</taxon>
        <taxon>Cotesia</taxon>
    </lineage>
</organism>
<reference evidence="1 2" key="1">
    <citation type="journal article" date="2021" name="J. Hered.">
        <title>A chromosome-level genome assembly of the parasitoid wasp, Cotesia glomerata (Hymenoptera: Braconidae).</title>
        <authorList>
            <person name="Pinto B.J."/>
            <person name="Weis J.J."/>
            <person name="Gamble T."/>
            <person name="Ode P.J."/>
            <person name="Paul R."/>
            <person name="Zaspel J.M."/>
        </authorList>
    </citation>
    <scope>NUCLEOTIDE SEQUENCE [LARGE SCALE GENOMIC DNA]</scope>
    <source>
        <strain evidence="1">CgM1</strain>
    </source>
</reference>
<gene>
    <name evidence="1" type="ORF">KQX54_005016</name>
</gene>
<dbReference type="Proteomes" id="UP000826195">
    <property type="component" value="Unassembled WGS sequence"/>
</dbReference>
<protein>
    <submittedName>
        <fullName evidence="1">Uncharacterized protein</fullName>
    </submittedName>
</protein>